<feature type="modified residue" description="4-aspartylphosphate" evidence="6">
    <location>
        <position position="76"/>
    </location>
</feature>
<dbReference type="AlphaFoldDB" id="M0E6Z6"/>
<evidence type="ECO:0000313" key="12">
    <source>
        <dbReference type="Proteomes" id="UP000011514"/>
    </source>
</evidence>
<comment type="catalytic activity">
    <reaction evidence="1">
        <text>ATP + protein L-histidine = ADP + protein N-phospho-L-histidine.</text>
        <dbReference type="EC" id="2.7.13.3"/>
    </reaction>
</comment>
<dbReference type="CDD" id="cd00156">
    <property type="entry name" value="REC"/>
    <property type="match status" value="1"/>
</dbReference>
<dbReference type="Gene3D" id="3.30.450.20">
    <property type="entry name" value="PAS domain"/>
    <property type="match status" value="3"/>
</dbReference>
<evidence type="ECO:0000256" key="4">
    <source>
        <dbReference type="ARBA" id="ARBA00022679"/>
    </source>
</evidence>
<dbReference type="SMART" id="SM00388">
    <property type="entry name" value="HisKA"/>
    <property type="match status" value="1"/>
</dbReference>
<sequence length="737" mass="82418">MVPSSEPLSLRERLDTLTRQRGDITVLHVDDEPGFAELVSIYLEREGEALEVVTETSVEDGLDRLETGGVDCVVSDYDMPGTDGLEFLEAVRAEHPNLPFILFTGKGSEEIASEAISAGVTDYLQKQGGTDQYTLLVNRIENAVQQYYATREVQRGFHAIETTREGIAFLDEEGRFLYANPAYVDTYGYEREEMIGEHWEMLYPDDHVSRVYEEILPSVPVEGEWTGESVHKRKDGTRLVVDHALSYCTEGTLLCFIQDITAQEDEERALEGGRHRLSEFVDAVEEYAIVALDPEGFVTSWNRGAERLKGYCQEEIVGEHVSVFYPDEKSEEGYADELLETARDAGSATDTGRRVRKDGSTFRADVAITAVFDDDGVHQGFLKVTRDVTRQREARREREVEQDFLDKALNVLDDLFYAIDDHGNIVRVADRATEVTGYSRTELLSMSPADLFPPEDRQRIQTDIDEAFETGSATTEADLLTKDGRTVPYEFRKRRLTDTEGNQFVVGIGRDISDRRRRERRLRRQLDQFEHFGSVLSHDLRTPLETVRGRLELARETGDEGHLAKADAALERLDDIIDDLAAVMREGELVREFTDVELRECLRDAWSSLETAEATLTVEGNGTIRADEDAFRRLAENLFKNSIEHGGDDVHVTVGTLPDGFYVEDDGPGIPPADRDRIFDAGHSTKATGGGFGLASVRQLVLAHGWEITATEGEGEGGREAGGARFEITDADVETGS</sequence>
<evidence type="ECO:0000256" key="1">
    <source>
        <dbReference type="ARBA" id="ARBA00000085"/>
    </source>
</evidence>
<dbReference type="InterPro" id="IPR013656">
    <property type="entry name" value="PAS_4"/>
</dbReference>
<dbReference type="GO" id="GO:0006355">
    <property type="term" value="P:regulation of DNA-templated transcription"/>
    <property type="evidence" value="ECO:0007669"/>
    <property type="project" value="InterPro"/>
</dbReference>
<feature type="domain" description="Histidine kinase" evidence="7">
    <location>
        <begin position="535"/>
        <end position="729"/>
    </location>
</feature>
<evidence type="ECO:0000259" key="10">
    <source>
        <dbReference type="PROSITE" id="PS50113"/>
    </source>
</evidence>
<dbReference type="PANTHER" id="PTHR43304">
    <property type="entry name" value="PHYTOCHROME-LIKE PROTEIN CPH1"/>
    <property type="match status" value="1"/>
</dbReference>
<feature type="domain" description="PAS" evidence="9">
    <location>
        <begin position="273"/>
        <end position="331"/>
    </location>
</feature>
<dbReference type="SMART" id="SM00448">
    <property type="entry name" value="REC"/>
    <property type="match status" value="1"/>
</dbReference>
<dbReference type="InterPro" id="IPR000700">
    <property type="entry name" value="PAS-assoc_C"/>
</dbReference>
<keyword evidence="12" id="KW-1185">Reference proteome</keyword>
<feature type="domain" description="PAS" evidence="9">
    <location>
        <begin position="401"/>
        <end position="471"/>
    </location>
</feature>
<dbReference type="InterPro" id="IPR011006">
    <property type="entry name" value="CheY-like_superfamily"/>
</dbReference>
<dbReference type="SUPFAM" id="SSF55874">
    <property type="entry name" value="ATPase domain of HSP90 chaperone/DNA topoisomerase II/histidine kinase"/>
    <property type="match status" value="1"/>
</dbReference>
<dbReference type="PANTHER" id="PTHR43304:SF1">
    <property type="entry name" value="PAC DOMAIN-CONTAINING PROTEIN"/>
    <property type="match status" value="1"/>
</dbReference>
<dbReference type="PROSITE" id="PS50112">
    <property type="entry name" value="PAS"/>
    <property type="match status" value="3"/>
</dbReference>
<dbReference type="InterPro" id="IPR001789">
    <property type="entry name" value="Sig_transdc_resp-reg_receiver"/>
</dbReference>
<dbReference type="SMART" id="SM00091">
    <property type="entry name" value="PAS"/>
    <property type="match status" value="3"/>
</dbReference>
<dbReference type="CDD" id="cd00082">
    <property type="entry name" value="HisKA"/>
    <property type="match status" value="1"/>
</dbReference>
<dbReference type="CDD" id="cd00130">
    <property type="entry name" value="PAS"/>
    <property type="match status" value="3"/>
</dbReference>
<dbReference type="InterPro" id="IPR005467">
    <property type="entry name" value="His_kinase_dom"/>
</dbReference>
<feature type="domain" description="PAS" evidence="9">
    <location>
        <begin position="158"/>
        <end position="207"/>
    </location>
</feature>
<dbReference type="Gene3D" id="3.40.50.2300">
    <property type="match status" value="1"/>
</dbReference>
<dbReference type="Gene3D" id="1.10.287.130">
    <property type="match status" value="1"/>
</dbReference>
<evidence type="ECO:0000256" key="5">
    <source>
        <dbReference type="ARBA" id="ARBA00022777"/>
    </source>
</evidence>
<dbReference type="Pfam" id="PF13426">
    <property type="entry name" value="PAS_9"/>
    <property type="match status" value="1"/>
</dbReference>
<dbReference type="OrthoDB" id="8127at2157"/>
<dbReference type="InterPro" id="IPR003661">
    <property type="entry name" value="HisK_dim/P_dom"/>
</dbReference>
<dbReference type="RefSeq" id="WP_004046382.1">
    <property type="nucleotide sequence ID" value="NZ_AOJE01000010.1"/>
</dbReference>
<dbReference type="Gene3D" id="3.30.565.10">
    <property type="entry name" value="Histidine kinase-like ATPase, C-terminal domain"/>
    <property type="match status" value="1"/>
</dbReference>
<proteinExistence type="predicted"/>
<dbReference type="SUPFAM" id="SSF52172">
    <property type="entry name" value="CheY-like"/>
    <property type="match status" value="1"/>
</dbReference>
<dbReference type="InterPro" id="IPR000014">
    <property type="entry name" value="PAS"/>
</dbReference>
<dbReference type="InterPro" id="IPR035965">
    <property type="entry name" value="PAS-like_dom_sf"/>
</dbReference>
<keyword evidence="4" id="KW-0808">Transferase</keyword>
<dbReference type="GO" id="GO:0000155">
    <property type="term" value="F:phosphorelay sensor kinase activity"/>
    <property type="evidence" value="ECO:0007669"/>
    <property type="project" value="InterPro"/>
</dbReference>
<dbReference type="Pfam" id="PF02518">
    <property type="entry name" value="HATPase_c"/>
    <property type="match status" value="1"/>
</dbReference>
<dbReference type="InterPro" id="IPR013767">
    <property type="entry name" value="PAS_fold"/>
</dbReference>
<dbReference type="InterPro" id="IPR052162">
    <property type="entry name" value="Sensor_kinase/Photoreceptor"/>
</dbReference>
<evidence type="ECO:0000256" key="2">
    <source>
        <dbReference type="ARBA" id="ARBA00012438"/>
    </source>
</evidence>
<evidence type="ECO:0000259" key="8">
    <source>
        <dbReference type="PROSITE" id="PS50110"/>
    </source>
</evidence>
<dbReference type="EMBL" id="AOJE01000010">
    <property type="protein sequence ID" value="ELZ42818.1"/>
    <property type="molecule type" value="Genomic_DNA"/>
</dbReference>
<reference evidence="11 12" key="1">
    <citation type="journal article" date="2014" name="PLoS Genet.">
        <title>Phylogenetically driven sequencing of extremely halophilic archaea reveals strategies for static and dynamic osmo-response.</title>
        <authorList>
            <person name="Becker E.A."/>
            <person name="Seitzer P.M."/>
            <person name="Tritt A."/>
            <person name="Larsen D."/>
            <person name="Krusor M."/>
            <person name="Yao A.I."/>
            <person name="Wu D."/>
            <person name="Madern D."/>
            <person name="Eisen J.A."/>
            <person name="Darling A.E."/>
            <person name="Facciotti M.T."/>
        </authorList>
    </citation>
    <scope>NUCLEOTIDE SEQUENCE [LARGE SCALE GENOMIC DNA]</scope>
    <source>
        <strain evidence="11 12">DSM 1137</strain>
    </source>
</reference>
<feature type="domain" description="PAC" evidence="10">
    <location>
        <begin position="473"/>
        <end position="524"/>
    </location>
</feature>
<dbReference type="Pfam" id="PF08448">
    <property type="entry name" value="PAS_4"/>
    <property type="match status" value="1"/>
</dbReference>
<dbReference type="PROSITE" id="PS50110">
    <property type="entry name" value="RESPONSE_REGULATORY"/>
    <property type="match status" value="1"/>
</dbReference>
<dbReference type="InterPro" id="IPR003594">
    <property type="entry name" value="HATPase_dom"/>
</dbReference>
<evidence type="ECO:0000313" key="11">
    <source>
        <dbReference type="EMBL" id="ELZ42818.1"/>
    </source>
</evidence>
<feature type="domain" description="PAC" evidence="10">
    <location>
        <begin position="348"/>
        <end position="400"/>
    </location>
</feature>
<dbReference type="Pfam" id="PF00989">
    <property type="entry name" value="PAS"/>
    <property type="match status" value="1"/>
</dbReference>
<dbReference type="NCBIfam" id="TIGR00229">
    <property type="entry name" value="sensory_box"/>
    <property type="match status" value="3"/>
</dbReference>
<comment type="caution">
    <text evidence="11">The sequence shown here is derived from an EMBL/GenBank/DDBJ whole genome shotgun (WGS) entry which is preliminary data.</text>
</comment>
<dbReference type="PATRIC" id="fig|1227484.4.peg.501"/>
<dbReference type="CDD" id="cd00075">
    <property type="entry name" value="HATPase"/>
    <property type="match status" value="1"/>
</dbReference>
<evidence type="ECO:0000259" key="7">
    <source>
        <dbReference type="PROSITE" id="PS50109"/>
    </source>
</evidence>
<dbReference type="eggNOG" id="arCOG02333">
    <property type="taxonomic scope" value="Archaea"/>
</dbReference>
<dbReference type="InterPro" id="IPR036097">
    <property type="entry name" value="HisK_dim/P_sf"/>
</dbReference>
<dbReference type="SUPFAM" id="SSF47384">
    <property type="entry name" value="Homodimeric domain of signal transducing histidine kinase"/>
    <property type="match status" value="1"/>
</dbReference>
<dbReference type="SMART" id="SM00086">
    <property type="entry name" value="PAC"/>
    <property type="match status" value="2"/>
</dbReference>
<dbReference type="SMART" id="SM00387">
    <property type="entry name" value="HATPase_c"/>
    <property type="match status" value="1"/>
</dbReference>
<evidence type="ECO:0000259" key="9">
    <source>
        <dbReference type="PROSITE" id="PS50112"/>
    </source>
</evidence>
<dbReference type="InterPro" id="IPR036890">
    <property type="entry name" value="HATPase_C_sf"/>
</dbReference>
<accession>M0E6Z6</accession>
<feature type="domain" description="Response regulatory" evidence="8">
    <location>
        <begin position="25"/>
        <end position="141"/>
    </location>
</feature>
<dbReference type="STRING" id="1227484.C471_02460"/>
<name>M0E6Z6_9EURY</name>
<gene>
    <name evidence="11" type="ORF">C471_02460</name>
</gene>
<dbReference type="PROSITE" id="PS50113">
    <property type="entry name" value="PAC"/>
    <property type="match status" value="2"/>
</dbReference>
<dbReference type="EC" id="2.7.13.3" evidence="2"/>
<protein>
    <recommendedName>
        <fullName evidence="2">histidine kinase</fullName>
        <ecNumber evidence="2">2.7.13.3</ecNumber>
    </recommendedName>
</protein>
<evidence type="ECO:0000256" key="3">
    <source>
        <dbReference type="ARBA" id="ARBA00022553"/>
    </source>
</evidence>
<evidence type="ECO:0000256" key="6">
    <source>
        <dbReference type="PROSITE-ProRule" id="PRU00169"/>
    </source>
</evidence>
<keyword evidence="3 6" id="KW-0597">Phosphoprotein</keyword>
<dbReference type="Pfam" id="PF00512">
    <property type="entry name" value="HisKA"/>
    <property type="match status" value="1"/>
</dbReference>
<dbReference type="InterPro" id="IPR001610">
    <property type="entry name" value="PAC"/>
</dbReference>
<dbReference type="Proteomes" id="UP000011514">
    <property type="component" value="Unassembled WGS sequence"/>
</dbReference>
<dbReference type="PROSITE" id="PS50109">
    <property type="entry name" value="HIS_KIN"/>
    <property type="match status" value="1"/>
</dbReference>
<keyword evidence="5" id="KW-0418">Kinase</keyword>
<dbReference type="Pfam" id="PF00072">
    <property type="entry name" value="Response_reg"/>
    <property type="match status" value="1"/>
</dbReference>
<dbReference type="SUPFAM" id="SSF55785">
    <property type="entry name" value="PYP-like sensor domain (PAS domain)"/>
    <property type="match status" value="3"/>
</dbReference>
<organism evidence="11 12">
    <name type="scientific">Halorubrum saccharovorum DSM 1137</name>
    <dbReference type="NCBI Taxonomy" id="1227484"/>
    <lineage>
        <taxon>Archaea</taxon>
        <taxon>Methanobacteriati</taxon>
        <taxon>Methanobacteriota</taxon>
        <taxon>Stenosarchaea group</taxon>
        <taxon>Halobacteria</taxon>
        <taxon>Halobacteriales</taxon>
        <taxon>Haloferacaceae</taxon>
        <taxon>Halorubrum</taxon>
    </lineage>
</organism>